<evidence type="ECO:0000256" key="1">
    <source>
        <dbReference type="SAM" id="MobiDB-lite"/>
    </source>
</evidence>
<protein>
    <submittedName>
        <fullName evidence="2">Uncharacterized protein</fullName>
    </submittedName>
</protein>
<feature type="region of interest" description="Disordered" evidence="1">
    <location>
        <begin position="124"/>
        <end position="153"/>
    </location>
</feature>
<dbReference type="EMBL" id="RRYP01001467">
    <property type="protein sequence ID" value="TNV85914.1"/>
    <property type="molecule type" value="Genomic_DNA"/>
</dbReference>
<dbReference type="AlphaFoldDB" id="A0A8J8P4X9"/>
<proteinExistence type="predicted"/>
<feature type="compositionally biased region" description="Polar residues" evidence="1">
    <location>
        <begin position="364"/>
        <end position="380"/>
    </location>
</feature>
<dbReference type="OrthoDB" id="10672719at2759"/>
<evidence type="ECO:0000313" key="2">
    <source>
        <dbReference type="EMBL" id="TNV85914.1"/>
    </source>
</evidence>
<feature type="compositionally biased region" description="Basic and acidic residues" evidence="1">
    <location>
        <begin position="63"/>
        <end position="75"/>
    </location>
</feature>
<gene>
    <name evidence="2" type="ORF">FGO68_gene3468</name>
</gene>
<reference evidence="2" key="1">
    <citation type="submission" date="2019-06" db="EMBL/GenBank/DDBJ databases">
        <authorList>
            <person name="Zheng W."/>
        </authorList>
    </citation>
    <scope>NUCLEOTIDE SEQUENCE</scope>
    <source>
        <strain evidence="2">QDHG01</strain>
    </source>
</reference>
<organism evidence="2 3">
    <name type="scientific">Halteria grandinella</name>
    <dbReference type="NCBI Taxonomy" id="5974"/>
    <lineage>
        <taxon>Eukaryota</taxon>
        <taxon>Sar</taxon>
        <taxon>Alveolata</taxon>
        <taxon>Ciliophora</taxon>
        <taxon>Intramacronucleata</taxon>
        <taxon>Spirotrichea</taxon>
        <taxon>Stichotrichia</taxon>
        <taxon>Sporadotrichida</taxon>
        <taxon>Halteriidae</taxon>
        <taxon>Halteria</taxon>
    </lineage>
</organism>
<feature type="compositionally biased region" description="Basic and acidic residues" evidence="1">
    <location>
        <begin position="137"/>
        <end position="153"/>
    </location>
</feature>
<dbReference type="Proteomes" id="UP000785679">
    <property type="component" value="Unassembled WGS sequence"/>
</dbReference>
<evidence type="ECO:0000313" key="3">
    <source>
        <dbReference type="Proteomes" id="UP000785679"/>
    </source>
</evidence>
<comment type="caution">
    <text evidence="2">The sequence shown here is derived from an EMBL/GenBank/DDBJ whole genome shotgun (WGS) entry which is preliminary data.</text>
</comment>
<feature type="region of interest" description="Disordered" evidence="1">
    <location>
        <begin position="364"/>
        <end position="383"/>
    </location>
</feature>
<dbReference type="Gene3D" id="1.10.1410.10">
    <property type="match status" value="1"/>
</dbReference>
<accession>A0A8J8P4X9</accession>
<name>A0A8J8P4X9_HALGN</name>
<keyword evidence="3" id="KW-1185">Reference proteome</keyword>
<feature type="region of interest" description="Disordered" evidence="1">
    <location>
        <begin position="58"/>
        <end position="80"/>
    </location>
</feature>
<sequence>MQPQQPHIVDNFRDFTISEDDENPLFNSARNFLSVEDARQIIAAQKLEQEKIFSDFLRGTGRSHPEASQDFEHESKNKKHEYRQKLAPGVDGQQVTLHDLTLSMLEPVTDFSFLKEFRKEMQKTYEPNVSESDTQPEESKEIRTDNPRDGEIKQRLPSGMSLILVCLNIQRFKIHRDNNQSLTFSVSDEQIDDFIEIMKYLWKIYVRLPRLFFRLPLLLGEESKAYMGKYESLEEEKEKQPRQEDEGVVQNDLTDEQKRQVMKLKIIRDKKTGLAKQILGHFVDALIICSRELLDRDRSSLSENDREDQLSRIKEMFINLLKLAATTNQIEFLLNQLTLREILEELPQEIVDLMNRDSLLPEFSTNLSDPSTDDTAPYESTDSHGKTVRFFNLRPHRHLKLLEQAIRLVYQEDTELYDDLFRTLFKFTTLTHVLETFSFQILKRNSRQLNGTEAVLRVANLCLFSKWERLCREILSIPKDDVQWKTDYKAWIQDAVRALIHFSNSIFKQIKLHKAEDELELKKKAIDALTELTDKEKDSALWQFVKKADDKPQKEHQKMKEEVLEAKRQRCLKIQKQIEDRLHLILDVCLEPAVTFDESVIETISQTSGQTMLSSPDFFQRLQLSLSTDHWEETLSKLITNRLEADRDVNHFEDFQFRQSLDYEENFLTLTNRQNIDYVNLGDYMKLVLEEFQKLYVLKTVPESIVMRPLGGAEIIAQPEGAEDIWIGRMTKRELVKRLMTFFHRCLRMTRAYNFDSTLVETFQKYYQFIVNEGHALDKQILNLRYFFATCHAKIKLKARLDPNFQAKQGFREAYDKFESLSQSLEIKANIIHTEQRKHRFLIQEENGKIRKLVREFESFENMGGQRQCRRFINIISQNYQIRFHKHDLQYLQNKLLSDFKAYFKIESEADIKVNAYGLTRAGVHFINSSLKVQVRVHKAAQRFQGLMDDLKTREKQEDLRIIPSSWFTVKWVKEQHIYLQLTTNDKSPDYNGLVFKVKFQHMNTRREFLLGKLLNCYLFMDKNKFLPLAYFWLFFLKVNGLVGEKRGYLSSTSYLIMLINYLQQLYFLPNFQDRNLTKKETDPQEMRYQERLSKAEIARFKTMLTEANLAEFMRGEGQAEASQFIEIDTYINEDTQGRQDIIDNLKRIRGMMGNTYKQETEKLLMKFFQFLIISLPNRQVVFNIAKGRIIQKAGERRLKSKLFISVKDPFIKYENHGVHMSDESKFNRLIRKMREFVAEAANNNIENYITQITYQQEDEEYDESIEGEALQF</sequence>
<dbReference type="SUPFAM" id="SSF81631">
    <property type="entry name" value="PAP/OAS1 substrate-binding domain"/>
    <property type="match status" value="1"/>
</dbReference>